<dbReference type="InterPro" id="IPR009836">
    <property type="entry name" value="GRDP-like"/>
</dbReference>
<proteinExistence type="predicted"/>
<protein>
    <submittedName>
        <fullName evidence="1">Uncharacterized protein</fullName>
    </submittedName>
</protein>
<organism evidence="1 2">
    <name type="scientific">Mucor circinelloides f. lusitanicus</name>
    <name type="common">Mucor racemosus var. lusitanicus</name>
    <dbReference type="NCBI Taxonomy" id="29924"/>
    <lineage>
        <taxon>Eukaryota</taxon>
        <taxon>Fungi</taxon>
        <taxon>Fungi incertae sedis</taxon>
        <taxon>Mucoromycota</taxon>
        <taxon>Mucoromycotina</taxon>
        <taxon>Mucoromycetes</taxon>
        <taxon>Mucorales</taxon>
        <taxon>Mucorineae</taxon>
        <taxon>Mucoraceae</taxon>
        <taxon>Mucor</taxon>
    </lineage>
</organism>
<dbReference type="PANTHER" id="PTHR34365">
    <property type="entry name" value="ENOLASE (DUF1399)"/>
    <property type="match status" value="1"/>
</dbReference>
<reference evidence="1 2" key="1">
    <citation type="submission" date="2019-09" db="EMBL/GenBank/DDBJ databases">
        <authorList>
            <consortium name="DOE Joint Genome Institute"/>
            <person name="Mondo S.J."/>
            <person name="Navarro-Mendoza M.I."/>
            <person name="Perez-Arques C."/>
            <person name="Panchal S."/>
            <person name="Nicolas F.E."/>
            <person name="Ganguly P."/>
            <person name="Pangilinan J."/>
            <person name="Grigoriev I."/>
            <person name="Heitman J."/>
            <person name="Sanya K."/>
            <person name="Garre V."/>
        </authorList>
    </citation>
    <scope>NUCLEOTIDE SEQUENCE [LARGE SCALE GENOMIC DNA]</scope>
    <source>
        <strain evidence="1 2">MU402</strain>
    </source>
</reference>
<sequence>MSFADNGGPPPLEVAIFMQAHKAHPCQFEDDCYRDTSGSFHTHFGLNLDKTVESSRTILESNWDKNFEYREPSYLPSRDLMAGFAEITCVVCFISIEIKWEDYSEWRTDAAVALQCNHCKTVFTRHHIGKTNLILDLRKSMDTNDPSTIKSTIGKMHLKIKKYIRSIHDIQALPFNSGLDAIKDYLKKNQKEAGLEDDGSIDEFVEMAKQSYFQSPYIGASFDLLKAVAEQYEFLYKVTQNMQWKRSDLLKMIDNYEYYLELSKRTSNILVPDIKADIARHVHMTSATFYREITLKLCGRVLDHNTAIPQGLEMEYAKRTQAEWNLSTAKRMQNKATAAVRNVVNGISGEKKVQIPASESVYQYHQYDVNEASYYRKDGFEDFKNMRFMSDYMKERMVLLDSAGV</sequence>
<dbReference type="EMBL" id="JAAECE010000001">
    <property type="protein sequence ID" value="KAF1807507.1"/>
    <property type="molecule type" value="Genomic_DNA"/>
</dbReference>
<dbReference type="Proteomes" id="UP000469890">
    <property type="component" value="Unassembled WGS sequence"/>
</dbReference>
<gene>
    <name evidence="1" type="ORF">FB192DRAFT_1023508</name>
</gene>
<dbReference type="PANTHER" id="PTHR34365:SF7">
    <property type="entry name" value="GLYCINE-RICH DOMAIN-CONTAINING PROTEIN 1"/>
    <property type="match status" value="1"/>
</dbReference>
<accession>A0A8H4BRY3</accession>
<comment type="caution">
    <text evidence="1">The sequence shown here is derived from an EMBL/GenBank/DDBJ whole genome shotgun (WGS) entry which is preliminary data.</text>
</comment>
<name>A0A8H4BRY3_MUCCL</name>
<evidence type="ECO:0000313" key="1">
    <source>
        <dbReference type="EMBL" id="KAF1807507.1"/>
    </source>
</evidence>
<dbReference type="AlphaFoldDB" id="A0A8H4BRY3"/>
<evidence type="ECO:0000313" key="2">
    <source>
        <dbReference type="Proteomes" id="UP000469890"/>
    </source>
</evidence>